<comment type="subcellular location">
    <subcellularLocation>
        <location evidence="1">Membrane</location>
        <topology evidence="1">Multi-pass membrane protein</topology>
    </subcellularLocation>
</comment>
<evidence type="ECO:0000256" key="4">
    <source>
        <dbReference type="ARBA" id="ARBA00022544"/>
    </source>
</evidence>
<evidence type="ECO:0000256" key="6">
    <source>
        <dbReference type="ARBA" id="ARBA00022989"/>
    </source>
</evidence>
<name>A0A949TXK0_9CLOT</name>
<evidence type="ECO:0000256" key="7">
    <source>
        <dbReference type="ARBA" id="ARBA00023136"/>
    </source>
</evidence>
<keyword evidence="10" id="KW-1185">Reference proteome</keyword>
<feature type="transmembrane region" description="Helical" evidence="8">
    <location>
        <begin position="148"/>
        <end position="167"/>
    </location>
</feature>
<feature type="transmembrane region" description="Helical" evidence="8">
    <location>
        <begin position="41"/>
        <end position="63"/>
    </location>
</feature>
<feature type="transmembrane region" description="Helical" evidence="8">
    <location>
        <begin position="217"/>
        <end position="239"/>
    </location>
</feature>
<feature type="transmembrane region" description="Helical" evidence="8">
    <location>
        <begin position="115"/>
        <end position="136"/>
    </location>
</feature>
<dbReference type="GO" id="GO:0016020">
    <property type="term" value="C:membrane"/>
    <property type="evidence" value="ECO:0007669"/>
    <property type="project" value="UniProtKB-SubCell"/>
</dbReference>
<dbReference type="GO" id="GO:0009847">
    <property type="term" value="P:spore germination"/>
    <property type="evidence" value="ECO:0007669"/>
    <property type="project" value="InterPro"/>
</dbReference>
<dbReference type="AlphaFoldDB" id="A0A949TXK0"/>
<dbReference type="PANTHER" id="PTHR34975:SF2">
    <property type="entry name" value="SPORE GERMINATION PROTEIN A2"/>
    <property type="match status" value="1"/>
</dbReference>
<evidence type="ECO:0000313" key="10">
    <source>
        <dbReference type="Proteomes" id="UP000694308"/>
    </source>
</evidence>
<reference evidence="9" key="1">
    <citation type="submission" date="2020-12" db="EMBL/GenBank/DDBJ databases">
        <title>Clostridium thailandense sp. nov., a novel acetogenic bacterium isolated from peat land soil in Thailand.</title>
        <authorList>
            <person name="Chaikitkaew S."/>
            <person name="Birkeland N.K."/>
        </authorList>
    </citation>
    <scope>NUCLEOTIDE SEQUENCE</scope>
    <source>
        <strain evidence="9">PL3</strain>
    </source>
</reference>
<keyword evidence="4" id="KW-0309">Germination</keyword>
<protein>
    <submittedName>
        <fullName evidence="9">Endospore germination permease</fullName>
    </submittedName>
</protein>
<dbReference type="InterPro" id="IPR004761">
    <property type="entry name" value="Spore_GerAB"/>
</dbReference>
<dbReference type="RefSeq" id="WP_218319360.1">
    <property type="nucleotide sequence ID" value="NZ_JAEEGC010000022.1"/>
</dbReference>
<evidence type="ECO:0000256" key="5">
    <source>
        <dbReference type="ARBA" id="ARBA00022692"/>
    </source>
</evidence>
<accession>A0A949TXK0</accession>
<feature type="transmembrane region" description="Helical" evidence="8">
    <location>
        <begin position="83"/>
        <end position="103"/>
    </location>
</feature>
<dbReference type="NCBIfam" id="TIGR00912">
    <property type="entry name" value="2A0309"/>
    <property type="match status" value="1"/>
</dbReference>
<organism evidence="9 10">
    <name type="scientific">Clostridium thailandense</name>
    <dbReference type="NCBI Taxonomy" id="2794346"/>
    <lineage>
        <taxon>Bacteria</taxon>
        <taxon>Bacillati</taxon>
        <taxon>Bacillota</taxon>
        <taxon>Clostridia</taxon>
        <taxon>Eubacteriales</taxon>
        <taxon>Clostridiaceae</taxon>
        <taxon>Clostridium</taxon>
    </lineage>
</organism>
<gene>
    <name evidence="9" type="ORF">I6U48_05270</name>
</gene>
<feature type="transmembrane region" description="Helical" evidence="8">
    <location>
        <begin position="12"/>
        <end position="29"/>
    </location>
</feature>
<evidence type="ECO:0000313" key="9">
    <source>
        <dbReference type="EMBL" id="MBV7272324.1"/>
    </source>
</evidence>
<keyword evidence="5 8" id="KW-0812">Transmembrane</keyword>
<keyword evidence="7 8" id="KW-0472">Membrane</keyword>
<dbReference type="EMBL" id="JAEEGC010000022">
    <property type="protein sequence ID" value="MBV7272324.1"/>
    <property type="molecule type" value="Genomic_DNA"/>
</dbReference>
<evidence type="ECO:0000256" key="8">
    <source>
        <dbReference type="SAM" id="Phobius"/>
    </source>
</evidence>
<keyword evidence="3" id="KW-0813">Transport</keyword>
<feature type="transmembrane region" description="Helical" evidence="8">
    <location>
        <begin position="179"/>
        <end position="197"/>
    </location>
</feature>
<evidence type="ECO:0000256" key="1">
    <source>
        <dbReference type="ARBA" id="ARBA00004141"/>
    </source>
</evidence>
<dbReference type="PANTHER" id="PTHR34975">
    <property type="entry name" value="SPORE GERMINATION PROTEIN A2"/>
    <property type="match status" value="1"/>
</dbReference>
<evidence type="ECO:0000256" key="3">
    <source>
        <dbReference type="ARBA" id="ARBA00022448"/>
    </source>
</evidence>
<dbReference type="Proteomes" id="UP000694308">
    <property type="component" value="Unassembled WGS sequence"/>
</dbReference>
<dbReference type="Pfam" id="PF03845">
    <property type="entry name" value="Spore_permease"/>
    <property type="match status" value="1"/>
</dbReference>
<keyword evidence="6 8" id="KW-1133">Transmembrane helix</keyword>
<proteinExistence type="inferred from homology"/>
<evidence type="ECO:0000256" key="2">
    <source>
        <dbReference type="ARBA" id="ARBA00007998"/>
    </source>
</evidence>
<comment type="similarity">
    <text evidence="2">Belongs to the amino acid-polyamine-organocation (APC) superfamily. Spore germination protein (SGP) (TC 2.A.3.9) family.</text>
</comment>
<sequence length="365" mass="41261">MENNRNSINSTQARLFMLTAEIGVGILSLPADLAKSVGHDGWICVIAACFISIVAGILIAFFLKRYSDRSILEINKLLYGKYIGTFINYVLVVYTFLISSYILRRFSELIKISILRNTPSVILSFFVTIPTIYLTWYGLKAICRYCKLFYASMATMLLLLVLVSKNIRITFLQPVGEAGLMTIIKGVGTVSFSFLGYELLSFIYPNIEDKNKVVKSTIIATFLSGIFYVLIVIVCTGVFGENRMKFMTFPTFSLSRIYKSEVIERVDLFFISFWMPITTGAMRNYYFCTYDSCYRLLNIKKPKVLHTLVLITTVVVSRIPKNVIQVEKLGKLVNIYGISVIGFLLISYALSFANKRGVVDNEGSN</sequence>
<feature type="transmembrane region" description="Helical" evidence="8">
    <location>
        <begin position="332"/>
        <end position="350"/>
    </location>
</feature>
<comment type="caution">
    <text evidence="9">The sequence shown here is derived from an EMBL/GenBank/DDBJ whole genome shotgun (WGS) entry which is preliminary data.</text>
</comment>